<dbReference type="InParanoid" id="A0A6J0PFF9"/>
<gene>
    <name evidence="2" type="primary">LOC109505299</name>
</gene>
<protein>
    <submittedName>
        <fullName evidence="2">3-dehydroquinate synthase, chloroplastic</fullName>
    </submittedName>
</protein>
<dbReference type="Proteomes" id="UP000504607">
    <property type="component" value="Unplaced"/>
</dbReference>
<evidence type="ECO:0000313" key="2">
    <source>
        <dbReference type="RefSeq" id="XP_019703317.1"/>
    </source>
</evidence>
<accession>A0A6J0PFF9</accession>
<organism evidence="1 2">
    <name type="scientific">Elaeis guineensis var. tenera</name>
    <name type="common">Oil palm</name>
    <dbReference type="NCBI Taxonomy" id="51953"/>
    <lineage>
        <taxon>Eukaryota</taxon>
        <taxon>Viridiplantae</taxon>
        <taxon>Streptophyta</taxon>
        <taxon>Embryophyta</taxon>
        <taxon>Tracheophyta</taxon>
        <taxon>Spermatophyta</taxon>
        <taxon>Magnoliopsida</taxon>
        <taxon>Liliopsida</taxon>
        <taxon>Arecaceae</taxon>
        <taxon>Arecoideae</taxon>
        <taxon>Cocoseae</taxon>
        <taxon>Elaeidinae</taxon>
        <taxon>Elaeis</taxon>
    </lineage>
</organism>
<dbReference type="RefSeq" id="XP_019703317.1">
    <property type="nucleotide sequence ID" value="XM_019847758.1"/>
</dbReference>
<evidence type="ECO:0000313" key="1">
    <source>
        <dbReference type="Proteomes" id="UP000504607"/>
    </source>
</evidence>
<dbReference type="AlphaFoldDB" id="A0A6J0PFF9"/>
<keyword evidence="1" id="KW-1185">Reference proteome</keyword>
<name>A0A6J0PFF9_ELAGV</name>
<sequence>MVASTSSIRSSLLSSPKLSAPQLSGSVSSHCAILSIGDCKLDLPSLASPSISLRSAQNRSSISTSAVLVMEGAPQKTVSRVSTIVEVDLGNQSYPIYIGFVCSMNPIFSRVESLILPSREAYKDMVGHLEKPVRLSFDPYNRVLSIVNQLLVGF</sequence>
<proteinExistence type="predicted"/>
<reference evidence="2" key="1">
    <citation type="submission" date="2025-08" db="UniProtKB">
        <authorList>
            <consortium name="RefSeq"/>
        </authorList>
    </citation>
    <scope>IDENTIFICATION</scope>
</reference>